<proteinExistence type="predicted"/>
<evidence type="ECO:0000313" key="3">
    <source>
        <dbReference type="EMBL" id="KTD50454.1"/>
    </source>
</evidence>
<dbReference type="SUPFAM" id="SSF110296">
    <property type="entry name" value="Oligoxyloglucan reducing end-specific cellobiohydrolase"/>
    <property type="match status" value="1"/>
</dbReference>
<comment type="caution">
    <text evidence="3">The sequence shown here is derived from an EMBL/GenBank/DDBJ whole genome shotgun (WGS) entry which is preliminary data.</text>
</comment>
<dbReference type="RefSeq" id="WP_065236163.1">
    <property type="nucleotide sequence ID" value="NZ_CAAAIK010000003.1"/>
</dbReference>
<evidence type="ECO:0000313" key="4">
    <source>
        <dbReference type="Proteomes" id="UP000054618"/>
    </source>
</evidence>
<reference evidence="3 4" key="1">
    <citation type="submission" date="2015-11" db="EMBL/GenBank/DDBJ databases">
        <title>Genomic analysis of 38 Legionella species identifies large and diverse effector repertoires.</title>
        <authorList>
            <person name="Burstein D."/>
            <person name="Amaro F."/>
            <person name="Zusman T."/>
            <person name="Lifshitz Z."/>
            <person name="Cohen O."/>
            <person name="Gilbert J.A."/>
            <person name="Pupko T."/>
            <person name="Shuman H.A."/>
            <person name="Segal G."/>
        </authorList>
    </citation>
    <scope>NUCLEOTIDE SEQUENCE [LARGE SCALE GENOMIC DNA]</scope>
    <source>
        <strain evidence="3 4">CDC#1442-AUS-E</strain>
    </source>
</reference>
<feature type="chain" id="PRO_5006917123" evidence="1">
    <location>
        <begin position="26"/>
        <end position="458"/>
    </location>
</feature>
<dbReference type="CDD" id="cd15482">
    <property type="entry name" value="Sialidase_non-viral"/>
    <property type="match status" value="1"/>
</dbReference>
<feature type="signal peptide" evidence="1">
    <location>
        <begin position="1"/>
        <end position="25"/>
    </location>
</feature>
<dbReference type="OrthoDB" id="5642345at2"/>
<dbReference type="Gene3D" id="2.130.10.10">
    <property type="entry name" value="YVTN repeat-like/Quinoprotein amine dehydrogenase"/>
    <property type="match status" value="2"/>
</dbReference>
<accession>A0A0W0Y1E6</accession>
<dbReference type="InterPro" id="IPR015943">
    <property type="entry name" value="WD40/YVTN_repeat-like_dom_sf"/>
</dbReference>
<feature type="domain" description="Bacterial repeat" evidence="2">
    <location>
        <begin position="147"/>
        <end position="220"/>
    </location>
</feature>
<dbReference type="EMBL" id="LNYS01000008">
    <property type="protein sequence ID" value="KTD50454.1"/>
    <property type="molecule type" value="Genomic_DNA"/>
</dbReference>
<name>A0A0W0Y1E6_9GAMM</name>
<sequence length="458" mass="47849">MNKLNQLFKVLSLLTLSLISKLALAGSPVFTMIPQTPVVLQLASGETAIVKYLVTNQSLKPHTITMKPIAGVIQLTDSGSCPNPFTLTARQSCILSLQITASQISGKINEGPIICQIAPDGNPSPLLCNQPSPANSLNISVQAANQYTVNISAGSGGSVFPSGTQAVNSGSSLPLYANPAPGFSVYQWLVDGSVVQMGGSNFTLTNITANHQVSVSFTSNPVFFSGAQNGNVYYSFSGGLSWSATVQMPGAGSPVNSLWINPLVMYSGNANGFIYYSLNNGNSWQQTTSPDGSAINAVFVLNNQLYAGTASGFIYYSLNNGSSWNLLSSPDGSAVNALFLTNSAFYTGTSNGNVYYSSNNGVSWTAINGLVDGSPVKGVYVANNSLFANTANEYVYSSNALMGGGNWGSIAQTVFSLFVNSSGLLFAGTQGGYVYSVSEGLDLGFITYSPMNAVVVLN</sequence>
<dbReference type="Pfam" id="PF18998">
    <property type="entry name" value="Flg_new_2"/>
    <property type="match status" value="1"/>
</dbReference>
<evidence type="ECO:0000259" key="2">
    <source>
        <dbReference type="Pfam" id="PF18998"/>
    </source>
</evidence>
<dbReference type="PATRIC" id="fig|45073.5.peg.1877"/>
<dbReference type="Proteomes" id="UP000054618">
    <property type="component" value="Unassembled WGS sequence"/>
</dbReference>
<gene>
    <name evidence="3" type="ORF">Lqui_1779</name>
</gene>
<keyword evidence="4" id="KW-1185">Reference proteome</keyword>
<organism evidence="3 4">
    <name type="scientific">Legionella quinlivanii</name>
    <dbReference type="NCBI Taxonomy" id="45073"/>
    <lineage>
        <taxon>Bacteria</taxon>
        <taxon>Pseudomonadati</taxon>
        <taxon>Pseudomonadota</taxon>
        <taxon>Gammaproteobacteria</taxon>
        <taxon>Legionellales</taxon>
        <taxon>Legionellaceae</taxon>
        <taxon>Legionella</taxon>
    </lineage>
</organism>
<dbReference type="InterPro" id="IPR044060">
    <property type="entry name" value="Bacterial_rp_domain"/>
</dbReference>
<dbReference type="STRING" id="45073.Lqui_1779"/>
<dbReference type="AlphaFoldDB" id="A0A0W0Y1E6"/>
<keyword evidence="1" id="KW-0732">Signal</keyword>
<protein>
    <submittedName>
        <fullName evidence="3">NHL repeat protein</fullName>
    </submittedName>
</protein>
<evidence type="ECO:0000256" key="1">
    <source>
        <dbReference type="SAM" id="SignalP"/>
    </source>
</evidence>